<feature type="binding site" evidence="16">
    <location>
        <begin position="239"/>
        <end position="246"/>
    </location>
    <ligand>
        <name>ATP</name>
        <dbReference type="ChEBI" id="CHEBI:30616"/>
    </ligand>
</feature>
<feature type="compositionally biased region" description="Low complexity" evidence="17">
    <location>
        <begin position="1336"/>
        <end position="1353"/>
    </location>
</feature>
<dbReference type="SUPFAM" id="SSF50044">
    <property type="entry name" value="SH3-domain"/>
    <property type="match status" value="1"/>
</dbReference>
<dbReference type="InterPro" id="IPR036961">
    <property type="entry name" value="Kinesin_motor_dom_sf"/>
</dbReference>
<dbReference type="InterPro" id="IPR001609">
    <property type="entry name" value="Myosin_head_motor_dom-like"/>
</dbReference>
<dbReference type="Gene3D" id="2.30.30.40">
    <property type="entry name" value="SH3 Domains"/>
    <property type="match status" value="1"/>
</dbReference>
<organism evidence="21 22">
    <name type="scientific">Cronartium quercuum f. sp. fusiforme G11</name>
    <dbReference type="NCBI Taxonomy" id="708437"/>
    <lineage>
        <taxon>Eukaryota</taxon>
        <taxon>Fungi</taxon>
        <taxon>Dikarya</taxon>
        <taxon>Basidiomycota</taxon>
        <taxon>Pucciniomycotina</taxon>
        <taxon>Pucciniomycetes</taxon>
        <taxon>Pucciniales</taxon>
        <taxon>Coleosporiaceae</taxon>
        <taxon>Cronartium</taxon>
    </lineage>
</organism>
<evidence type="ECO:0000256" key="12">
    <source>
        <dbReference type="ARBA" id="ARBA00023203"/>
    </source>
</evidence>
<evidence type="ECO:0000256" key="7">
    <source>
        <dbReference type="ARBA" id="ARBA00022741"/>
    </source>
</evidence>
<keyword evidence="4" id="KW-0963">Cytoplasm</keyword>
<sequence>MRDKLGFSGRFCPTSTPNWFTCHSTIQKTVSHQPQFEFGGHHSLPRGLLEPLSLNPLPLNSHQPIHHHLIKYRACSKYAHGQSLPSSLTQANTSSSELTYQYLNIQAPSKKAGKKSARNAPGPGGGRANGGVSKADWADSFKKKGAGVSDMTLLSTISNEAINENLKKRFENAEIYTYIGHVLISVNPFRLLPIYGPEILQSYKGKNRLEMSPHVYAVAESMYYNMRAYGTNQCVIISGESGAGKTEAAKKIMEYIAAVAGEDDGGGGAASGKGIAGIKDMVLATNPLLESFGCAKTLRNNNSSRHGKYLEIEFGPNGEPVGAMITNYLLEKGRIVGQIDDERNFHIFYQFTKGASAQQREEYGIQEPSAYFYTSRAGCLDVPQMDDVEEWHITLQAMSTIGLSASEQSNILRMLAAVLWLGNAQYAENEEGNAYVTDESVAEFIAYLLEVDVGMVKKVLTTRTMETQRGMRRGSVYEVPLNPVQAAAARDALAKAIYNNLFEWIVARVNISMKSKSQASNVLGVLDIYGFEIFDNNSFEQLCINYVNERLQQIFIELTLKKEQEEYAAEQITWTPIKFFNNKIVCDLIDEKRPPGVFAAMNDATATAHADSSAADNSFAQRTSMLASNPHFEARGNKFLIKHYAGDVLYDIQGMTDKNKDALGKDLLELIQSSGNTFITGQLFTERVDPNSKKRPPSQGDKIKASANALVEKLMRSQPSYIRTIKPNQSKSPTEYDSPSILHQIKYLGLQENVRIRRAGFAYRNTFEQVVQRFYLLSPATSYAGEYIWNGDPRSGCERILKDVGIAREEWQMGTTKAFIKNPETLFALEHMRDRYWHNMAARIQRAWRNYVRYRHECATRIQRMWKNNKEGIIYHQIREAGHAALGGRKERRRFSMLGSRKFLGDYLNVGGGKMGKNALGQMLATKIGLSSGERVAFSGKAQLLVSKLGRSSKPSPRFLVLTDRALYILVTQMVVGSDGQKRQETMVERKINIAAITAIGLSNLRDDWMAVNVGNSEEPDPVLSCLFKTEFVTHLAKQANGLLTVNVGPTIQFRKKKDKMATIKFQKDETIQKGDVYKSHTVSVASGLPPTSVSAPVPKKKPGVVRPITSGKLLRKGGPSENKPKPQARPMPQARPLPGACNTHAPGLGGVPGPPPPPPPPPIASSRPGFASSAAPATNSTPRPPPAPATTGFKQASVAPPSKAPPPPRAPPAKQQQPDVIRYKVICAFETEEDGEIALSMGDLVEVVQEEDNGWWLVKKGASQGWAPSNYLQLERSAPPPPPPAPKRSPAPPPPGPKATVGLGFRSADVSAAPIAVMPGMGHANGLAGILAAKRAAATEQESAPVVSISSKPAPPPPAPKPKPPILAPKPGSSGNGTPPPTLAPKPPRAGVGQMDLAAALAKRAGRNGG</sequence>
<dbReference type="PANTHER" id="PTHR13140:SF837">
    <property type="entry name" value="MYOSIN-3-RELATED"/>
    <property type="match status" value="1"/>
</dbReference>
<dbReference type="FunFam" id="1.20.5.4820:FF:000004">
    <property type="entry name" value="Myosin IE"/>
    <property type="match status" value="1"/>
</dbReference>
<evidence type="ECO:0000256" key="2">
    <source>
        <dbReference type="ARBA" id="ARBA00008314"/>
    </source>
</evidence>
<dbReference type="Gene3D" id="1.20.120.720">
    <property type="entry name" value="Myosin VI head, motor domain, U50 subdomain"/>
    <property type="match status" value="1"/>
</dbReference>
<dbReference type="GO" id="GO:0030479">
    <property type="term" value="C:actin cortical patch"/>
    <property type="evidence" value="ECO:0007669"/>
    <property type="project" value="UniProtKB-SubCell"/>
</dbReference>
<protein>
    <submittedName>
        <fullName evidence="21">Uncharacterized protein</fullName>
    </submittedName>
</protein>
<keyword evidence="8" id="KW-0378">Hydrolase</keyword>
<evidence type="ECO:0000259" key="19">
    <source>
        <dbReference type="PROSITE" id="PS51456"/>
    </source>
</evidence>
<feature type="region of interest" description="Actin-binding" evidence="16">
    <location>
        <begin position="707"/>
        <end position="729"/>
    </location>
</feature>
<dbReference type="GO" id="GO:0016787">
    <property type="term" value="F:hydrolase activity"/>
    <property type="evidence" value="ECO:0007669"/>
    <property type="project" value="UniProtKB-KW"/>
</dbReference>
<evidence type="ECO:0000256" key="8">
    <source>
        <dbReference type="ARBA" id="ARBA00022801"/>
    </source>
</evidence>
<feature type="compositionally biased region" description="Pro residues" evidence="17">
    <location>
        <begin position="1203"/>
        <end position="1212"/>
    </location>
</feature>
<evidence type="ECO:0000256" key="13">
    <source>
        <dbReference type="ARBA" id="ARBA00023212"/>
    </source>
</evidence>
<keyword evidence="22" id="KW-1185">Reference proteome</keyword>
<comment type="function">
    <text evidence="14">Type-I myosin implicated in the organization of the actin cytoskeleton. Required for proper actin cytoskeleton polarization. At the cell cortex, assembles in patch-like structures together with proteins from the actin-polymerizing machinery and promotes actin assembly. Functions as actin nucleation-promoting factor (NPF) for the Arp2/3 complex.</text>
</comment>
<dbReference type="GO" id="GO:0051015">
    <property type="term" value="F:actin filament binding"/>
    <property type="evidence" value="ECO:0007669"/>
    <property type="project" value="TreeGrafter"/>
</dbReference>
<keyword evidence="10 16" id="KW-0518">Myosin</keyword>
<dbReference type="InterPro" id="IPR001452">
    <property type="entry name" value="SH3_domain"/>
</dbReference>
<keyword evidence="12 16" id="KW-0009">Actin-binding</keyword>
<dbReference type="Gene3D" id="1.20.5.4820">
    <property type="match status" value="1"/>
</dbReference>
<dbReference type="InterPro" id="IPR036028">
    <property type="entry name" value="SH3-like_dom_sf"/>
</dbReference>
<dbReference type="PRINTS" id="PR00193">
    <property type="entry name" value="MYOSINHEAVY"/>
</dbReference>
<dbReference type="SUPFAM" id="SSF52540">
    <property type="entry name" value="P-loop containing nucleoside triphosphate hydrolases"/>
    <property type="match status" value="1"/>
</dbReference>
<evidence type="ECO:0000256" key="17">
    <source>
        <dbReference type="SAM" id="MobiDB-lite"/>
    </source>
</evidence>
<dbReference type="FunFam" id="1.20.120.720:FF:000015">
    <property type="entry name" value="Myosin I"/>
    <property type="match status" value="1"/>
</dbReference>
<dbReference type="PANTHER" id="PTHR13140">
    <property type="entry name" value="MYOSIN"/>
    <property type="match status" value="1"/>
</dbReference>
<feature type="compositionally biased region" description="Low complexity" evidence="17">
    <location>
        <begin position="1190"/>
        <end position="1202"/>
    </location>
</feature>
<dbReference type="PROSITE" id="PS51757">
    <property type="entry name" value="TH1"/>
    <property type="match status" value="1"/>
</dbReference>
<dbReference type="GO" id="GO:0006897">
    <property type="term" value="P:endocytosis"/>
    <property type="evidence" value="ECO:0007669"/>
    <property type="project" value="TreeGrafter"/>
</dbReference>
<evidence type="ECO:0000256" key="16">
    <source>
        <dbReference type="PROSITE-ProRule" id="PRU00782"/>
    </source>
</evidence>
<feature type="domain" description="SH3" evidence="18">
    <location>
        <begin position="1219"/>
        <end position="1278"/>
    </location>
</feature>
<dbReference type="Pfam" id="PF06017">
    <property type="entry name" value="Myosin_TH1"/>
    <property type="match status" value="1"/>
</dbReference>
<dbReference type="Gene3D" id="3.40.850.10">
    <property type="entry name" value="Kinesin motor domain"/>
    <property type="match status" value="1"/>
</dbReference>
<feature type="domain" description="Myosin motor" evidence="19">
    <location>
        <begin position="146"/>
        <end position="834"/>
    </location>
</feature>
<keyword evidence="9 16" id="KW-0067">ATP-binding</keyword>
<dbReference type="GO" id="GO:0051286">
    <property type="term" value="C:cell tip"/>
    <property type="evidence" value="ECO:0007669"/>
    <property type="project" value="TreeGrafter"/>
</dbReference>
<feature type="region of interest" description="Disordered" evidence="17">
    <location>
        <begin position="1336"/>
        <end position="1411"/>
    </location>
</feature>
<feature type="compositionally biased region" description="Pro residues" evidence="17">
    <location>
        <begin position="1153"/>
        <end position="1164"/>
    </location>
</feature>
<gene>
    <name evidence="21" type="ORF">CROQUDRAFT_48839</name>
</gene>
<evidence type="ECO:0000313" key="22">
    <source>
        <dbReference type="Proteomes" id="UP000886653"/>
    </source>
</evidence>
<dbReference type="GO" id="GO:0007015">
    <property type="term" value="P:actin filament organization"/>
    <property type="evidence" value="ECO:0007669"/>
    <property type="project" value="TreeGrafter"/>
</dbReference>
<dbReference type="GO" id="GO:0005524">
    <property type="term" value="F:ATP binding"/>
    <property type="evidence" value="ECO:0007669"/>
    <property type="project" value="UniProtKB-UniRule"/>
</dbReference>
<accession>A0A9P6T9C7</accession>
<dbReference type="Pfam" id="PF00063">
    <property type="entry name" value="Myosin_head"/>
    <property type="match status" value="1"/>
</dbReference>
<dbReference type="Gene3D" id="1.20.58.530">
    <property type="match status" value="1"/>
</dbReference>
<dbReference type="SMART" id="SM00242">
    <property type="entry name" value="MYSc"/>
    <property type="match status" value="1"/>
</dbReference>
<evidence type="ECO:0000259" key="20">
    <source>
        <dbReference type="PROSITE" id="PS51757"/>
    </source>
</evidence>
<evidence type="ECO:0000256" key="10">
    <source>
        <dbReference type="ARBA" id="ARBA00023123"/>
    </source>
</evidence>
<reference evidence="21" key="1">
    <citation type="submission" date="2013-11" db="EMBL/GenBank/DDBJ databases">
        <title>Genome sequence of the fusiform rust pathogen reveals effectors for host alternation and coevolution with pine.</title>
        <authorList>
            <consortium name="DOE Joint Genome Institute"/>
            <person name="Smith K."/>
            <person name="Pendleton A."/>
            <person name="Kubisiak T."/>
            <person name="Anderson C."/>
            <person name="Salamov A."/>
            <person name="Aerts A."/>
            <person name="Riley R."/>
            <person name="Clum A."/>
            <person name="Lindquist E."/>
            <person name="Ence D."/>
            <person name="Campbell M."/>
            <person name="Kronenberg Z."/>
            <person name="Feau N."/>
            <person name="Dhillon B."/>
            <person name="Hamelin R."/>
            <person name="Burleigh J."/>
            <person name="Smith J."/>
            <person name="Yandell M."/>
            <person name="Nelson C."/>
            <person name="Grigoriev I."/>
            <person name="Davis J."/>
        </authorList>
    </citation>
    <scope>NUCLEOTIDE SEQUENCE</scope>
    <source>
        <strain evidence="21">G11</strain>
    </source>
</reference>
<keyword evidence="13" id="KW-0206">Cytoskeleton</keyword>
<dbReference type="OrthoDB" id="6108017at2759"/>
<evidence type="ECO:0000256" key="5">
    <source>
        <dbReference type="ARBA" id="ARBA00022553"/>
    </source>
</evidence>
<dbReference type="PROSITE" id="PS51456">
    <property type="entry name" value="MYOSIN_MOTOR"/>
    <property type="match status" value="1"/>
</dbReference>
<dbReference type="EMBL" id="MU167319">
    <property type="protein sequence ID" value="KAG0143424.1"/>
    <property type="molecule type" value="Genomic_DNA"/>
</dbReference>
<name>A0A9P6T9C7_9BASI</name>
<dbReference type="CDD" id="cd11856">
    <property type="entry name" value="SH3_p47phox_like"/>
    <property type="match status" value="1"/>
</dbReference>
<keyword evidence="3 15" id="KW-0728">SH3 domain</keyword>
<keyword evidence="6" id="KW-0677">Repeat</keyword>
<keyword evidence="5" id="KW-0597">Phosphoprotein</keyword>
<feature type="compositionally biased region" description="Low complexity" evidence="17">
    <location>
        <begin position="1172"/>
        <end position="1182"/>
    </location>
</feature>
<evidence type="ECO:0000256" key="3">
    <source>
        <dbReference type="ARBA" id="ARBA00022443"/>
    </source>
</evidence>
<evidence type="ECO:0000256" key="11">
    <source>
        <dbReference type="ARBA" id="ARBA00023175"/>
    </source>
</evidence>
<dbReference type="InterPro" id="IPR036072">
    <property type="entry name" value="MYSc_Myo1"/>
</dbReference>
<comment type="caution">
    <text evidence="21">The sequence shown here is derived from an EMBL/GenBank/DDBJ whole genome shotgun (WGS) entry which is preliminary data.</text>
</comment>
<dbReference type="GO" id="GO:0016459">
    <property type="term" value="C:myosin complex"/>
    <property type="evidence" value="ECO:0007669"/>
    <property type="project" value="UniProtKB-KW"/>
</dbReference>
<dbReference type="GO" id="GO:0051666">
    <property type="term" value="P:actin cortical patch localization"/>
    <property type="evidence" value="ECO:0007669"/>
    <property type="project" value="TreeGrafter"/>
</dbReference>
<evidence type="ECO:0000256" key="15">
    <source>
        <dbReference type="PROSITE-ProRule" id="PRU00192"/>
    </source>
</evidence>
<dbReference type="InterPro" id="IPR027417">
    <property type="entry name" value="P-loop_NTPase"/>
</dbReference>
<feature type="compositionally biased region" description="Pro residues" evidence="17">
    <location>
        <begin position="1354"/>
        <end position="1369"/>
    </location>
</feature>
<evidence type="ECO:0000256" key="6">
    <source>
        <dbReference type="ARBA" id="ARBA00022737"/>
    </source>
</evidence>
<feature type="compositionally biased region" description="Pro residues" evidence="17">
    <location>
        <begin position="1379"/>
        <end position="1389"/>
    </location>
</feature>
<feature type="domain" description="TH1" evidence="20">
    <location>
        <begin position="892"/>
        <end position="1091"/>
    </location>
</feature>
<dbReference type="CDD" id="cd01378">
    <property type="entry name" value="MYSc_Myo1"/>
    <property type="match status" value="1"/>
</dbReference>
<dbReference type="InterPro" id="IPR010926">
    <property type="entry name" value="Myosin_TH1"/>
</dbReference>
<evidence type="ECO:0000256" key="4">
    <source>
        <dbReference type="ARBA" id="ARBA00022490"/>
    </source>
</evidence>
<evidence type="ECO:0000259" key="18">
    <source>
        <dbReference type="PROSITE" id="PS50002"/>
    </source>
</evidence>
<feature type="region of interest" description="Disordered" evidence="17">
    <location>
        <begin position="1085"/>
        <end position="1218"/>
    </location>
</feature>
<feature type="region of interest" description="Disordered" evidence="17">
    <location>
        <begin position="109"/>
        <end position="133"/>
    </location>
</feature>
<evidence type="ECO:0000313" key="21">
    <source>
        <dbReference type="EMBL" id="KAG0143424.1"/>
    </source>
</evidence>
<dbReference type="Pfam" id="PF14604">
    <property type="entry name" value="SH3_9"/>
    <property type="match status" value="1"/>
</dbReference>
<dbReference type="GO" id="GO:0005886">
    <property type="term" value="C:plasma membrane"/>
    <property type="evidence" value="ECO:0007669"/>
    <property type="project" value="TreeGrafter"/>
</dbReference>
<feature type="region of interest" description="Disordered" evidence="17">
    <location>
        <begin position="1269"/>
        <end position="1306"/>
    </location>
</feature>
<dbReference type="Gene3D" id="1.10.10.820">
    <property type="match status" value="1"/>
</dbReference>
<dbReference type="Proteomes" id="UP000886653">
    <property type="component" value="Unassembled WGS sequence"/>
</dbReference>
<dbReference type="FunFam" id="1.20.58.530:FF:000007">
    <property type="entry name" value="Myosin IE"/>
    <property type="match status" value="1"/>
</dbReference>
<dbReference type="PROSITE" id="PS50002">
    <property type="entry name" value="SH3"/>
    <property type="match status" value="1"/>
</dbReference>
<evidence type="ECO:0000256" key="1">
    <source>
        <dbReference type="ARBA" id="ARBA00004134"/>
    </source>
</evidence>
<dbReference type="SMART" id="SM00326">
    <property type="entry name" value="SH3"/>
    <property type="match status" value="1"/>
</dbReference>
<keyword evidence="7 16" id="KW-0547">Nucleotide-binding</keyword>
<dbReference type="FunFam" id="1.10.10.820:FF:000001">
    <property type="entry name" value="Myosin heavy chain"/>
    <property type="match status" value="1"/>
</dbReference>
<comment type="subcellular location">
    <subcellularLocation>
        <location evidence="1">Cytoplasm</location>
        <location evidence="1">Cytoskeleton</location>
        <location evidence="1">Actin patch</location>
    </subcellularLocation>
</comment>
<keyword evidence="11 16" id="KW-0505">Motor protein</keyword>
<evidence type="ECO:0000256" key="14">
    <source>
        <dbReference type="ARBA" id="ARBA00025586"/>
    </source>
</evidence>
<evidence type="ECO:0000256" key="9">
    <source>
        <dbReference type="ARBA" id="ARBA00022840"/>
    </source>
</evidence>
<feature type="compositionally biased region" description="Pro residues" evidence="17">
    <location>
        <begin position="1279"/>
        <end position="1298"/>
    </location>
</feature>
<comment type="similarity">
    <text evidence="2 16">Belongs to the TRAFAC class myosin-kinesin ATPase superfamily. Myosin family.</text>
</comment>
<proteinExistence type="inferred from homology"/>
<dbReference type="GO" id="GO:0000146">
    <property type="term" value="F:microfilament motor activity"/>
    <property type="evidence" value="ECO:0007669"/>
    <property type="project" value="TreeGrafter"/>
</dbReference>